<feature type="domain" description="MvdD-like pre-ATP grasp" evidence="1">
    <location>
        <begin position="4"/>
        <end position="123"/>
    </location>
</feature>
<dbReference type="Pfam" id="PF21068">
    <property type="entry name" value="ATPgraspMvdD"/>
    <property type="match status" value="1"/>
</dbReference>
<dbReference type="RefSeq" id="WP_269036526.1">
    <property type="nucleotide sequence ID" value="NZ_CP114040.1"/>
</dbReference>
<keyword evidence="3" id="KW-1185">Reference proteome</keyword>
<gene>
    <name evidence="2" type="ORF">O0S08_49335</name>
</gene>
<accession>A0ABY7H591</accession>
<dbReference type="Gene3D" id="3.30.470.20">
    <property type="entry name" value="ATP-grasp fold, B domain"/>
    <property type="match status" value="1"/>
</dbReference>
<organism evidence="2 3">
    <name type="scientific">Nannocystis punicea</name>
    <dbReference type="NCBI Taxonomy" id="2995304"/>
    <lineage>
        <taxon>Bacteria</taxon>
        <taxon>Pseudomonadati</taxon>
        <taxon>Myxococcota</taxon>
        <taxon>Polyangia</taxon>
        <taxon>Nannocystales</taxon>
        <taxon>Nannocystaceae</taxon>
        <taxon>Nannocystis</taxon>
    </lineage>
</organism>
<dbReference type="SUPFAM" id="SSF56059">
    <property type="entry name" value="Glutathione synthetase ATP-binding domain-like"/>
    <property type="match status" value="1"/>
</dbReference>
<evidence type="ECO:0000313" key="2">
    <source>
        <dbReference type="EMBL" id="WAS94189.1"/>
    </source>
</evidence>
<reference evidence="2" key="1">
    <citation type="submission" date="2022-11" db="EMBL/GenBank/DDBJ databases">
        <title>Minimal conservation of predation-associated metabolite biosynthetic gene clusters underscores biosynthetic potential of Myxococcota including descriptions for ten novel species: Archangium lansinium sp. nov., Myxococcus landrumus sp. nov., Nannocystis bai.</title>
        <authorList>
            <person name="Ahearne A."/>
            <person name="Stevens C."/>
            <person name="Dowd S."/>
        </authorList>
    </citation>
    <scope>NUCLEOTIDE SEQUENCE</scope>
    <source>
        <strain evidence="2">Fl3</strain>
    </source>
</reference>
<dbReference type="InterPro" id="IPR048936">
    <property type="entry name" value="MvdD-like_ATPgrasp"/>
</dbReference>
<sequence>MNRMVMLVTWSGDVSGIVPAMQELLEARGVRALRFDTDAFPTEQQVRFVHDGATEALQVRDGEVWRTLAPDDAIWYRRARWAGKLPATMDRQLRHGCTVESEAFLRGVMAAAPCFVMDPPEAVRENGHKPYQLSLARRLGLATPRTLATNDPAAAHAFIRACPHGAVAKMLSAFPVYDEQGEEQVVFTTALAEDHLGKLEGLRYAPMVFQERLQKALELRVTVVGRRIFAAAVDSQRQPGAEVDWRERGVSLLRSWVPYDLPAETERRLSEYMERIGMQYSAIDMVVEPDGRHVFLEANPAGECYWLQYNSPHFPLAQALVDVLVDEPGARRASRRVG</sequence>
<evidence type="ECO:0000259" key="1">
    <source>
        <dbReference type="Pfam" id="PF21068"/>
    </source>
</evidence>
<dbReference type="Proteomes" id="UP001164459">
    <property type="component" value="Chromosome"/>
</dbReference>
<proteinExistence type="predicted"/>
<protein>
    <submittedName>
        <fullName evidence="2">MvdD family ATP-grasp ribosomal peptide maturase</fullName>
    </submittedName>
</protein>
<name>A0ABY7H591_9BACT</name>
<dbReference type="EMBL" id="CP114040">
    <property type="protein sequence ID" value="WAS94189.1"/>
    <property type="molecule type" value="Genomic_DNA"/>
</dbReference>
<evidence type="ECO:0000313" key="3">
    <source>
        <dbReference type="Proteomes" id="UP001164459"/>
    </source>
</evidence>
<dbReference type="PANTHER" id="PTHR21621:SF0">
    <property type="entry name" value="BETA-CITRYLGLUTAMATE SYNTHASE B-RELATED"/>
    <property type="match status" value="1"/>
</dbReference>
<dbReference type="PANTHER" id="PTHR21621">
    <property type="entry name" value="RIBOSOMAL PROTEIN S6 MODIFICATION PROTEIN"/>
    <property type="match status" value="1"/>
</dbReference>